<evidence type="ECO:0000313" key="1">
    <source>
        <dbReference type="EMBL" id="PHN04080.1"/>
    </source>
</evidence>
<dbReference type="Proteomes" id="UP000223913">
    <property type="component" value="Unassembled WGS sequence"/>
</dbReference>
<organism evidence="1 2">
    <name type="scientific">Flavilitoribacter nigricans (strain ATCC 23147 / DSM 23189 / NBRC 102662 / NCIMB 1420 / SS-2)</name>
    <name type="common">Lewinella nigricans</name>
    <dbReference type="NCBI Taxonomy" id="1122177"/>
    <lineage>
        <taxon>Bacteria</taxon>
        <taxon>Pseudomonadati</taxon>
        <taxon>Bacteroidota</taxon>
        <taxon>Saprospiria</taxon>
        <taxon>Saprospirales</taxon>
        <taxon>Lewinellaceae</taxon>
        <taxon>Flavilitoribacter</taxon>
    </lineage>
</organism>
<gene>
    <name evidence="1" type="ORF">CRP01_23060</name>
</gene>
<dbReference type="EMBL" id="PDUD01000027">
    <property type="protein sequence ID" value="PHN04080.1"/>
    <property type="molecule type" value="Genomic_DNA"/>
</dbReference>
<dbReference type="RefSeq" id="WP_099152466.1">
    <property type="nucleotide sequence ID" value="NZ_PDUD01000027.1"/>
</dbReference>
<dbReference type="OrthoDB" id="1490648at2"/>
<proteinExistence type="predicted"/>
<dbReference type="AlphaFoldDB" id="A0A2D0N6R8"/>
<keyword evidence="2" id="KW-1185">Reference proteome</keyword>
<dbReference type="SUPFAM" id="SSF48452">
    <property type="entry name" value="TPR-like"/>
    <property type="match status" value="1"/>
</dbReference>
<protein>
    <recommendedName>
        <fullName evidence="3">Tetratricopeptide repeat protein</fullName>
    </recommendedName>
</protein>
<name>A0A2D0N6R8_FLAN2</name>
<reference evidence="1 2" key="1">
    <citation type="submission" date="2017-10" db="EMBL/GenBank/DDBJ databases">
        <title>The draft genome sequence of Lewinella nigricans NBRC 102662.</title>
        <authorList>
            <person name="Wang K."/>
        </authorList>
    </citation>
    <scope>NUCLEOTIDE SEQUENCE [LARGE SCALE GENOMIC DNA]</scope>
    <source>
        <strain evidence="1 2">NBRC 102662</strain>
    </source>
</reference>
<evidence type="ECO:0008006" key="3">
    <source>
        <dbReference type="Google" id="ProtNLM"/>
    </source>
</evidence>
<comment type="caution">
    <text evidence="1">The sequence shown here is derived from an EMBL/GenBank/DDBJ whole genome shotgun (WGS) entry which is preliminary data.</text>
</comment>
<sequence length="507" mass="59740">MEDLISLVNLTTKQKIRQIEIVGRKTSATQGKLDKLFAGIANGRFLNDDSALEELYGPDPSETTRAAYQKLKLRLQKRLYNTVFFISPNEARYKKTQTAYYYCFKQLAAVKILIGKGARKAAIPLAEKTLRKAMKFEITQVAMELAADLRIHYAVNGGTEAQCRYYDKIVEDYSELRHAEQEAEKYYALLMVKATRKRSTDPVLYQEAKEYSEKLKKTFKQLNVKSFRFSQLYFMVRILQHEIQGDSRKTIEVCDEAIEYFGKNKRGAHNTIQFTFAFKKLQAFIQAKQYEAARQAATDCEQLLDKQKAYSDWLHVQYCRILLCFRTGEYKEAFDIYHQAKSNKEQFNRQYQVAQERWTLINAYLQFLISIGKITPPEPQKFQKFRIGRMLNELPIFSKDKFGYNIDLIALNVLFSLHRKRFNIIIDKMESWKTYIYRLQQKKRPKNRGLYFLHMLLCLPSANFHPVAVERHAADWLKKLRNAQMDTEMEIIPYETLWEFIHDLLSQ</sequence>
<dbReference type="InterPro" id="IPR011990">
    <property type="entry name" value="TPR-like_helical_dom_sf"/>
</dbReference>
<evidence type="ECO:0000313" key="2">
    <source>
        <dbReference type="Proteomes" id="UP000223913"/>
    </source>
</evidence>
<accession>A0A2D0N6R8</accession>